<dbReference type="PANTHER" id="PTHR37316:SF3">
    <property type="entry name" value="TEICHOIC ACID GLYCEROL-PHOSPHATE TRANSFERASE"/>
    <property type="match status" value="1"/>
</dbReference>
<keyword evidence="4" id="KW-0808">Transferase</keyword>
<comment type="caution">
    <text evidence="8">The sequence shown here is derived from an EMBL/GenBank/DDBJ whole genome shotgun (WGS) entry which is preliminary data.</text>
</comment>
<evidence type="ECO:0000259" key="7">
    <source>
        <dbReference type="Pfam" id="PF00535"/>
    </source>
</evidence>
<keyword evidence="9" id="KW-1185">Reference proteome</keyword>
<evidence type="ECO:0000256" key="3">
    <source>
        <dbReference type="ARBA" id="ARBA00022475"/>
    </source>
</evidence>
<evidence type="ECO:0000313" key="8">
    <source>
        <dbReference type="EMBL" id="RKM98253.1"/>
    </source>
</evidence>
<comment type="subcellular location">
    <subcellularLocation>
        <location evidence="1">Cell membrane</location>
        <topology evidence="1">Peripheral membrane protein</topology>
    </subcellularLocation>
</comment>
<dbReference type="AlphaFoldDB" id="A0A3R7J8F4"/>
<reference evidence="8 9" key="1">
    <citation type="journal article" date="2014" name="Genome Announc.">
        <title>Draft Genome Sequence of Streptomyces fradiae ATCC 19609, a Strain Highly Sensitive to Antibiotics.</title>
        <authorList>
            <person name="Bekker O.B."/>
            <person name="Klimina K.M."/>
            <person name="Vatlin A.A."/>
            <person name="Zakharevich N.V."/>
            <person name="Kasianov A.S."/>
            <person name="Danilenko V.N."/>
        </authorList>
    </citation>
    <scope>NUCLEOTIDE SEQUENCE [LARGE SCALE GENOMIC DNA]</scope>
    <source>
        <strain evidence="8 9">ATCC 19609</strain>
    </source>
</reference>
<dbReference type="InterPro" id="IPR051612">
    <property type="entry name" value="Teichoic_Acid_Biosynth"/>
</dbReference>
<dbReference type="SUPFAM" id="SSF53448">
    <property type="entry name" value="Nucleotide-diphospho-sugar transferases"/>
    <property type="match status" value="1"/>
</dbReference>
<dbReference type="InterPro" id="IPR029044">
    <property type="entry name" value="Nucleotide-diphossugar_trans"/>
</dbReference>
<protein>
    <submittedName>
        <fullName evidence="8">Glycosyltransferase</fullName>
    </submittedName>
</protein>
<proteinExistence type="inferred from homology"/>
<sequence length="960" mass="107300">MTTGEGRRTPDVSVIVIVYNDADRLPAAVRSVLAQTLHAVEVVIVDDHSTDGSHETARRLAAADPDRVRVCRLPANSGGCSAPRNRGIEEARAPWLMFLDSDDELPRHACKSLLLTAERTGADFVTGEVTRLYEESGTTGLWYPDLFADERVVEGIREAPEFFFDHLSTNKIYAAGFIARHRLRFPEGIHYEDQLFSARAFTLARRFAVVPWPVYTWRLAADPARPSISSSRHRIRNVVDRIAVARMIDTFLEESGNADLRPAKDRKFLHHDFRLYLGDLAFRGPGWTGRFAAETVPYLDGLAPQAVASLPRDERVCLRLLREGRYAEVRQCARGLGRPGIAPRHAVRDGAGRTYWGARFPDAGTDAAADLDITEWRLTEQPFAGGRIRHETEDLAPDGPLLRLRLRTHDPAGLLTDTAGTPGRENGLAAELWLSAGGPPLKVPFRYRRAEPEEPSTAVAAAPSGTTGGEYTAEIVLDPRRIPLRAKGFAGRRHPVVVLTRHGLGRRDPLLAPLDLRPLRTALPRAGPFGGHQLRVVCEDRGAGRLEFRWRRGGALRLAAEVAPRLGPVHREARRLRRRLSGPRLKAMVERELWRFPVDRHLVLFEAMEGAGYADSPRYIHEELVRRGLPYRSVWSYAGDRSSFPPGVPLVRRGSWAYVRTLARAGYWVDSHGIPSVYAKRPETRYLQTWHGQALKHMGFDTPELRLGGEERRRTHRDMVARWDVLIAPSEEFERTFVRANGYTGELLRCGLPRNDVLVRWNEPAQRARAAAARDRLQIPDGRRVLLYAPTFRDGLRGSGDSIRVDLAELAEGLGEEWTVVVRPHAYDRFTVPPELGHAVRDGRGFTDVNDLLLASDALVTDYSSLMFDYAPLGRPILLFTDDYEEYSGGSRGTYYDLPDIAPGPMLGTTAELVAAVRDLDRVTGEWAAAYARFRAMFASRDSGQESKAVVDRFFEGGAP</sequence>
<feature type="domain" description="Glycosyltransferase 2-like" evidence="7">
    <location>
        <begin position="13"/>
        <end position="138"/>
    </location>
</feature>
<evidence type="ECO:0000256" key="6">
    <source>
        <dbReference type="ARBA" id="ARBA00023136"/>
    </source>
</evidence>
<dbReference type="RefSeq" id="WP_043471249.1">
    <property type="nucleotide sequence ID" value="NZ_JBFACB010000003.1"/>
</dbReference>
<dbReference type="Gene3D" id="3.40.50.11820">
    <property type="match status" value="1"/>
</dbReference>
<evidence type="ECO:0000256" key="2">
    <source>
        <dbReference type="ARBA" id="ARBA00010488"/>
    </source>
</evidence>
<dbReference type="CDD" id="cd00761">
    <property type="entry name" value="Glyco_tranf_GTA_type"/>
    <property type="match status" value="1"/>
</dbReference>
<dbReference type="Pfam" id="PF00535">
    <property type="entry name" value="Glycos_transf_2"/>
    <property type="match status" value="1"/>
</dbReference>
<dbReference type="GO" id="GO:0019350">
    <property type="term" value="P:teichoic acid biosynthetic process"/>
    <property type="evidence" value="ECO:0007669"/>
    <property type="project" value="UniProtKB-KW"/>
</dbReference>
<keyword evidence="6" id="KW-0472">Membrane</keyword>
<accession>A0A3R7J8F4</accession>
<dbReference type="GO" id="GO:0005886">
    <property type="term" value="C:plasma membrane"/>
    <property type="evidence" value="ECO:0007669"/>
    <property type="project" value="UniProtKB-SubCell"/>
</dbReference>
<comment type="similarity">
    <text evidence="2">Belongs to the CDP-glycerol glycerophosphotransferase family.</text>
</comment>
<evidence type="ECO:0000256" key="1">
    <source>
        <dbReference type="ARBA" id="ARBA00004202"/>
    </source>
</evidence>
<dbReference type="SUPFAM" id="SSF53756">
    <property type="entry name" value="UDP-Glycosyltransferase/glycogen phosphorylase"/>
    <property type="match status" value="1"/>
</dbReference>
<dbReference type="GO" id="GO:0047355">
    <property type="term" value="F:CDP-glycerol glycerophosphotransferase activity"/>
    <property type="evidence" value="ECO:0007669"/>
    <property type="project" value="InterPro"/>
</dbReference>
<organism evidence="8 9">
    <name type="scientific">Streptomyces xinghaiensis</name>
    <dbReference type="NCBI Taxonomy" id="1038928"/>
    <lineage>
        <taxon>Bacteria</taxon>
        <taxon>Bacillati</taxon>
        <taxon>Actinomycetota</taxon>
        <taxon>Actinomycetes</taxon>
        <taxon>Kitasatosporales</taxon>
        <taxon>Streptomycetaceae</taxon>
        <taxon>Streptomyces</taxon>
    </lineage>
</organism>
<dbReference type="Gene3D" id="3.90.550.10">
    <property type="entry name" value="Spore Coat Polysaccharide Biosynthesis Protein SpsA, Chain A"/>
    <property type="match status" value="1"/>
</dbReference>
<dbReference type="Gene3D" id="3.40.50.12580">
    <property type="match status" value="1"/>
</dbReference>
<dbReference type="InterPro" id="IPR007554">
    <property type="entry name" value="Glycerophosphate_synth"/>
</dbReference>
<keyword evidence="5" id="KW-0777">Teichoic acid biosynthesis</keyword>
<evidence type="ECO:0000256" key="4">
    <source>
        <dbReference type="ARBA" id="ARBA00022679"/>
    </source>
</evidence>
<dbReference type="PANTHER" id="PTHR37316">
    <property type="entry name" value="TEICHOIC ACID GLYCEROL-PHOSPHATE PRIMASE"/>
    <property type="match status" value="1"/>
</dbReference>
<dbReference type="Proteomes" id="UP000028058">
    <property type="component" value="Unassembled WGS sequence"/>
</dbReference>
<dbReference type="Pfam" id="PF04464">
    <property type="entry name" value="Glyphos_transf"/>
    <property type="match status" value="1"/>
</dbReference>
<dbReference type="OrthoDB" id="3183633at2"/>
<keyword evidence="3" id="KW-1003">Cell membrane</keyword>
<dbReference type="EMBL" id="JNAD02000002">
    <property type="protein sequence ID" value="RKM98253.1"/>
    <property type="molecule type" value="Genomic_DNA"/>
</dbReference>
<gene>
    <name evidence="8" type="ORF">SFRA_004475</name>
</gene>
<evidence type="ECO:0000256" key="5">
    <source>
        <dbReference type="ARBA" id="ARBA00022944"/>
    </source>
</evidence>
<dbReference type="InterPro" id="IPR001173">
    <property type="entry name" value="Glyco_trans_2-like"/>
</dbReference>
<dbReference type="InterPro" id="IPR043149">
    <property type="entry name" value="TagF_N"/>
</dbReference>
<evidence type="ECO:0000313" key="9">
    <source>
        <dbReference type="Proteomes" id="UP000028058"/>
    </source>
</evidence>
<dbReference type="InterPro" id="IPR043148">
    <property type="entry name" value="TagF_C"/>
</dbReference>
<name>A0A3R7J8F4_9ACTN</name>